<dbReference type="PANTHER" id="PTHR43591:SF24">
    <property type="entry name" value="2-METHOXY-6-POLYPRENYL-1,4-BENZOQUINOL METHYLASE, MITOCHONDRIAL"/>
    <property type="match status" value="1"/>
</dbReference>
<keyword evidence="3" id="KW-1185">Reference proteome</keyword>
<dbReference type="GeneID" id="54572169"/>
<proteinExistence type="predicted"/>
<protein>
    <recommendedName>
        <fullName evidence="1">Methyltransferase domain-containing protein</fullName>
    </recommendedName>
</protein>
<dbReference type="Pfam" id="PF13847">
    <property type="entry name" value="Methyltransf_31"/>
    <property type="match status" value="1"/>
</dbReference>
<dbReference type="Gene3D" id="3.40.50.150">
    <property type="entry name" value="Vaccinia Virus protein VP39"/>
    <property type="match status" value="1"/>
</dbReference>
<evidence type="ECO:0000313" key="3">
    <source>
        <dbReference type="Proteomes" id="UP000799537"/>
    </source>
</evidence>
<dbReference type="CDD" id="cd02440">
    <property type="entry name" value="AdoMet_MTases"/>
    <property type="match status" value="1"/>
</dbReference>
<evidence type="ECO:0000313" key="2">
    <source>
        <dbReference type="EMBL" id="KAF2159729.1"/>
    </source>
</evidence>
<gene>
    <name evidence="2" type="ORF">M409DRAFT_70795</name>
</gene>
<name>A0A6A6C1Q4_ZASCE</name>
<reference evidence="2" key="1">
    <citation type="journal article" date="2020" name="Stud. Mycol.">
        <title>101 Dothideomycetes genomes: a test case for predicting lifestyles and emergence of pathogens.</title>
        <authorList>
            <person name="Haridas S."/>
            <person name="Albert R."/>
            <person name="Binder M."/>
            <person name="Bloem J."/>
            <person name="Labutti K."/>
            <person name="Salamov A."/>
            <person name="Andreopoulos B."/>
            <person name="Baker S."/>
            <person name="Barry K."/>
            <person name="Bills G."/>
            <person name="Bluhm B."/>
            <person name="Cannon C."/>
            <person name="Castanera R."/>
            <person name="Culley D."/>
            <person name="Daum C."/>
            <person name="Ezra D."/>
            <person name="Gonzalez J."/>
            <person name="Henrissat B."/>
            <person name="Kuo A."/>
            <person name="Liang C."/>
            <person name="Lipzen A."/>
            <person name="Lutzoni F."/>
            <person name="Magnuson J."/>
            <person name="Mondo S."/>
            <person name="Nolan M."/>
            <person name="Ohm R."/>
            <person name="Pangilinan J."/>
            <person name="Park H.-J."/>
            <person name="Ramirez L."/>
            <person name="Alfaro M."/>
            <person name="Sun H."/>
            <person name="Tritt A."/>
            <person name="Yoshinaga Y."/>
            <person name="Zwiers L.-H."/>
            <person name="Turgeon B."/>
            <person name="Goodwin S."/>
            <person name="Spatafora J."/>
            <person name="Crous P."/>
            <person name="Grigoriev I."/>
        </authorList>
    </citation>
    <scope>NUCLEOTIDE SEQUENCE</scope>
    <source>
        <strain evidence="2">ATCC 36951</strain>
    </source>
</reference>
<dbReference type="SUPFAM" id="SSF53335">
    <property type="entry name" value="S-adenosyl-L-methionine-dependent methyltransferases"/>
    <property type="match status" value="1"/>
</dbReference>
<dbReference type="InterPro" id="IPR025714">
    <property type="entry name" value="Methyltranfer_dom"/>
</dbReference>
<dbReference type="OrthoDB" id="10017101at2759"/>
<dbReference type="RefSeq" id="XP_033660618.1">
    <property type="nucleotide sequence ID" value="XM_033818897.1"/>
</dbReference>
<dbReference type="Proteomes" id="UP000799537">
    <property type="component" value="Unassembled WGS sequence"/>
</dbReference>
<feature type="domain" description="Methyltransferase" evidence="1">
    <location>
        <begin position="39"/>
        <end position="146"/>
    </location>
</feature>
<dbReference type="AlphaFoldDB" id="A0A6A6C1Q4"/>
<evidence type="ECO:0000259" key="1">
    <source>
        <dbReference type="Pfam" id="PF13847"/>
    </source>
</evidence>
<organism evidence="2 3">
    <name type="scientific">Zasmidium cellare ATCC 36951</name>
    <dbReference type="NCBI Taxonomy" id="1080233"/>
    <lineage>
        <taxon>Eukaryota</taxon>
        <taxon>Fungi</taxon>
        <taxon>Dikarya</taxon>
        <taxon>Ascomycota</taxon>
        <taxon>Pezizomycotina</taxon>
        <taxon>Dothideomycetes</taxon>
        <taxon>Dothideomycetidae</taxon>
        <taxon>Mycosphaerellales</taxon>
        <taxon>Mycosphaerellaceae</taxon>
        <taxon>Zasmidium</taxon>
    </lineage>
</organism>
<dbReference type="InterPro" id="IPR029063">
    <property type="entry name" value="SAM-dependent_MTases_sf"/>
</dbReference>
<dbReference type="GO" id="GO:0008168">
    <property type="term" value="F:methyltransferase activity"/>
    <property type="evidence" value="ECO:0007669"/>
    <property type="project" value="TreeGrafter"/>
</dbReference>
<accession>A0A6A6C1Q4</accession>
<sequence length="270" mass="29817">MASEKATYSHGHHESVVRTHARRTVENSASFLIPHVQPHHHILDVGCGPGSITTGLAKLASEGQVIGCDAVQEVLVQAESLAREQNVSNVTFQKVDANALPFEDATFDITFCHQVLQHVGDPVAVLEEMRRVTKPGGVVAAREVDYKSFAFYPELEALDRWLAVYLEVARVNGAQPNAGRYLMQWAKQAGFDTKVVTFSWDTWLYQRDNAKDYGAAWADRSRYSGFATTAKKHGLASDAEIDEISKAWTELASRDDSFVVIPNGQILCPT</sequence>
<dbReference type="PANTHER" id="PTHR43591">
    <property type="entry name" value="METHYLTRANSFERASE"/>
    <property type="match status" value="1"/>
</dbReference>
<dbReference type="EMBL" id="ML993633">
    <property type="protein sequence ID" value="KAF2159729.1"/>
    <property type="molecule type" value="Genomic_DNA"/>
</dbReference>